<evidence type="ECO:0000313" key="2">
    <source>
        <dbReference type="EMBL" id="KAG5971778.1"/>
    </source>
</evidence>
<comment type="caution">
    <text evidence="2">The sequence shown here is derived from an EMBL/GenBank/DDBJ whole genome shotgun (WGS) entry which is preliminary data.</text>
</comment>
<accession>A0A9P7SQM9</accession>
<name>A0A9P7SQM9_9HYPO</name>
<feature type="compositionally biased region" description="Basic and acidic residues" evidence="1">
    <location>
        <begin position="29"/>
        <end position="39"/>
    </location>
</feature>
<sequence length="67" mass="7242">MPSMLKSTKPIKLNDKGPNAAQSSNSRRRAGDESTTKVAERHSRILEVLVGIDSAVGRCAAGQMYRV</sequence>
<dbReference type="AlphaFoldDB" id="A0A9P7SQM9"/>
<proteinExistence type="predicted"/>
<reference evidence="2" key="1">
    <citation type="journal article" date="2020" name="bioRxiv">
        <title>Whole genome comparisons of ergot fungi reveals the divergence and evolution of species within the genus Claviceps are the result of varying mechanisms driving genome evolution and host range expansion.</title>
        <authorList>
            <person name="Wyka S.A."/>
            <person name="Mondo S.J."/>
            <person name="Liu M."/>
            <person name="Dettman J."/>
            <person name="Nalam V."/>
            <person name="Broders K.D."/>
        </authorList>
    </citation>
    <scope>NUCLEOTIDE SEQUENCE</scope>
    <source>
        <strain evidence="2">CCC 1102</strain>
    </source>
</reference>
<evidence type="ECO:0000313" key="3">
    <source>
        <dbReference type="Proteomes" id="UP000784919"/>
    </source>
</evidence>
<dbReference type="EMBL" id="SRPS01000054">
    <property type="protein sequence ID" value="KAG5971778.1"/>
    <property type="molecule type" value="Genomic_DNA"/>
</dbReference>
<organism evidence="2 3">
    <name type="scientific">Claviceps arundinis</name>
    <dbReference type="NCBI Taxonomy" id="1623583"/>
    <lineage>
        <taxon>Eukaryota</taxon>
        <taxon>Fungi</taxon>
        <taxon>Dikarya</taxon>
        <taxon>Ascomycota</taxon>
        <taxon>Pezizomycotina</taxon>
        <taxon>Sordariomycetes</taxon>
        <taxon>Hypocreomycetidae</taxon>
        <taxon>Hypocreales</taxon>
        <taxon>Clavicipitaceae</taxon>
        <taxon>Claviceps</taxon>
    </lineage>
</organism>
<protein>
    <submittedName>
        <fullName evidence="2">Uncharacterized protein</fullName>
    </submittedName>
</protein>
<evidence type="ECO:0000256" key="1">
    <source>
        <dbReference type="SAM" id="MobiDB-lite"/>
    </source>
</evidence>
<dbReference type="Proteomes" id="UP000784919">
    <property type="component" value="Unassembled WGS sequence"/>
</dbReference>
<gene>
    <name evidence="2" type="ORF">E4U56_006561</name>
</gene>
<feature type="region of interest" description="Disordered" evidence="1">
    <location>
        <begin position="1"/>
        <end position="39"/>
    </location>
</feature>